<feature type="region of interest" description="Disordered" evidence="1">
    <location>
        <begin position="453"/>
        <end position="480"/>
    </location>
</feature>
<organism evidence="2 3">
    <name type="scientific">Tritrichomonas foetus</name>
    <dbReference type="NCBI Taxonomy" id="1144522"/>
    <lineage>
        <taxon>Eukaryota</taxon>
        <taxon>Metamonada</taxon>
        <taxon>Parabasalia</taxon>
        <taxon>Tritrichomonadida</taxon>
        <taxon>Tritrichomonadidae</taxon>
        <taxon>Tritrichomonas</taxon>
    </lineage>
</organism>
<feature type="region of interest" description="Disordered" evidence="1">
    <location>
        <begin position="656"/>
        <end position="680"/>
    </location>
</feature>
<feature type="region of interest" description="Disordered" evidence="1">
    <location>
        <begin position="312"/>
        <end position="338"/>
    </location>
</feature>
<comment type="caution">
    <text evidence="2">The sequence shown here is derived from an EMBL/GenBank/DDBJ whole genome shotgun (WGS) entry which is preliminary data.</text>
</comment>
<evidence type="ECO:0000313" key="3">
    <source>
        <dbReference type="Proteomes" id="UP000179807"/>
    </source>
</evidence>
<protein>
    <submittedName>
        <fullName evidence="2">Uncharacterized protein</fullName>
    </submittedName>
</protein>
<dbReference type="EMBL" id="MLAK01000881">
    <property type="protein sequence ID" value="OHT02137.1"/>
    <property type="molecule type" value="Genomic_DNA"/>
</dbReference>
<dbReference type="RefSeq" id="XP_068355273.1">
    <property type="nucleotide sequence ID" value="XM_068507610.1"/>
</dbReference>
<feature type="compositionally biased region" description="Polar residues" evidence="1">
    <location>
        <begin position="453"/>
        <end position="465"/>
    </location>
</feature>
<dbReference type="OrthoDB" id="28901at2759"/>
<accession>A0A1J4JSP9</accession>
<name>A0A1J4JSP9_9EUKA</name>
<proteinExistence type="predicted"/>
<feature type="compositionally biased region" description="Low complexity" evidence="1">
    <location>
        <begin position="656"/>
        <end position="667"/>
    </location>
</feature>
<feature type="region of interest" description="Disordered" evidence="1">
    <location>
        <begin position="623"/>
        <end position="642"/>
    </location>
</feature>
<dbReference type="Proteomes" id="UP000179807">
    <property type="component" value="Unassembled WGS sequence"/>
</dbReference>
<gene>
    <name evidence="2" type="ORF">TRFO_30899</name>
</gene>
<feature type="compositionally biased region" description="Polar residues" evidence="1">
    <location>
        <begin position="623"/>
        <end position="641"/>
    </location>
</feature>
<dbReference type="AlphaFoldDB" id="A0A1J4JSP9"/>
<feature type="compositionally biased region" description="Polar residues" evidence="1">
    <location>
        <begin position="558"/>
        <end position="568"/>
    </location>
</feature>
<dbReference type="GeneID" id="94842314"/>
<reference evidence="2" key="1">
    <citation type="submission" date="2016-10" db="EMBL/GenBank/DDBJ databases">
        <authorList>
            <person name="Benchimol M."/>
            <person name="Almeida L.G."/>
            <person name="Vasconcelos A.T."/>
            <person name="Perreira-Neves A."/>
            <person name="Rosa I.A."/>
            <person name="Tasca T."/>
            <person name="Bogo M.R."/>
            <person name="de Souza W."/>
        </authorList>
    </citation>
    <scope>NUCLEOTIDE SEQUENCE [LARGE SCALE GENOMIC DNA]</scope>
    <source>
        <strain evidence="2">K</strain>
    </source>
</reference>
<feature type="compositionally biased region" description="Low complexity" evidence="1">
    <location>
        <begin position="544"/>
        <end position="557"/>
    </location>
</feature>
<feature type="region of interest" description="Disordered" evidence="1">
    <location>
        <begin position="544"/>
        <end position="572"/>
    </location>
</feature>
<feature type="compositionally biased region" description="Low complexity" evidence="1">
    <location>
        <begin position="466"/>
        <end position="480"/>
    </location>
</feature>
<dbReference type="VEuPathDB" id="TrichDB:TRFO_30899"/>
<evidence type="ECO:0000256" key="1">
    <source>
        <dbReference type="SAM" id="MobiDB-lite"/>
    </source>
</evidence>
<sequence length="693" mass="79682">MISRKFGISLETPDVIKTDSLTISQWNGRPGTNNFRNKNLGFAQQSPLIIVDTPKGMSLAILHALFHFAFNPFNNNQIFSIFILPNFADRIFLETNNKEFVVENLRRISSVGKIYKNLYMPDISTVKNYFCNPISLIHLHLGQFVEINNPEFKGQIAQIVDFQYEKGKVLIKILPRIDYKALLKNPHLNSQKKLNTKMARSYLAPICPFTSKGLSVKGGNISIWGRNISTISWDDDVFIGHFKYIFVDCKTIKTAVQVCESDYQTFSEGMTAFEKNNDDFVEGMNGKNIDFLSYFNTEIVLDKRDIGRPSWAQKKNKIAIPNPPPENKHSNQPNNIINSHHENQTQTLKQIQGNTNLDVSQNMNIKPNQSQKVHSVKEIIEKNDHKLDEFNMSKNEPMKFRESYPPNNSLQQKKQNNFMKQNDISNSEKLNNNNIRTLGQSRSMFDTQKDNQLNANQDKSSQKPISTLFNSFNSSTSTNNSSKLVSINASMENEKTNNNFKEITAHKSNSFSFISDESDDDVVEIIEAYEFHHKDEKKYTDQMNSKLNNKSNSKQSNFHQIESQTIDNHNSKLDEFRQKEYKDNPNRYLSSSSDDYDEGYINSLIYDDFPPKRNQKMVKIPSNHKNNIDTTTTSKSNSQERAFTPMKSIILLSSSDESSDIEIIQSSTPSKNDNRKDYQFLSEEDDDIDLIYS</sequence>
<keyword evidence="3" id="KW-1185">Reference proteome</keyword>
<evidence type="ECO:0000313" key="2">
    <source>
        <dbReference type="EMBL" id="OHT02137.1"/>
    </source>
</evidence>